<dbReference type="Proteomes" id="UP000215335">
    <property type="component" value="Unassembled WGS sequence"/>
</dbReference>
<dbReference type="Gene3D" id="3.60.10.10">
    <property type="entry name" value="Endonuclease/exonuclease/phosphatase"/>
    <property type="match status" value="1"/>
</dbReference>
<dbReference type="PANTHER" id="PTHR33332">
    <property type="entry name" value="REVERSE TRANSCRIPTASE DOMAIN-CONTAINING PROTEIN"/>
    <property type="match status" value="1"/>
</dbReference>
<evidence type="ECO:0000313" key="4">
    <source>
        <dbReference type="Proteomes" id="UP000215335"/>
    </source>
</evidence>
<dbReference type="InterPro" id="IPR036691">
    <property type="entry name" value="Endo/exonu/phosph_ase_sf"/>
</dbReference>
<dbReference type="Pfam" id="PF00078">
    <property type="entry name" value="RVT_1"/>
    <property type="match status" value="1"/>
</dbReference>
<keyword evidence="4" id="KW-1185">Reference proteome</keyword>
<sequence length="837" mass="94423">MKTPKRRRENDDDDDVDSDGRLSDDVGAASSMDTTASPSLLLTPSDVLKLNKEIKKYHDEILRQIGTERTDRKDKLRKALNGICDAYLSISNTHLSLLNKEIKKYHDEILRQIGTERTDRKDKLREELNGICDAYLSTSNAYSFKLDMENAVDQCKSTLERTCKRVEESCTVLSKAAVENLSMPPQRTYASVANQRSRRVSIFPDKVSLDNCRPFPITTAKLVLVGPCDEIKNHFTSARDTKETFFKSINPLDLKLKTNRIHYTANNTIVIEADNINVERGTRYTRGTRIPCGIIYSPPKAGYWSDVEDAIVNCNGSYDFTIIMGDFNIDWSSNSSTRSTLADSLASCHLVPVAFAPTHHTNDHSHSTIDYMCVSDIAKVTFFKQTLVPSISKHDILFATLSFPAPLFVPTHVRRRSYKNFDLNKLLKDLADVDWDILRWSNDIDFKVTFLSVALTRAYDSHAPYRVYTPEKPSSPWFLPHLKSLILARNNALRDCRHRGGLSAGVRKRALDRYKYLRKIVKHAVMDAKFNYYKDHLANCTNSTQKWKIIHELGIAKSVGSAPLPDTPDAFSAASKGMLSDYSGTVGQYLQFLPSKEFVLDNNILAAQQSGFRKGHSTHTAVVRIADEHRGAINDECVTLIVGIDFSRDFDLVNIDILLRKLSAYGFSDTACSWVSSYLSDRSQIVVFPNGDVSAPLRRNSGVPQGSLPEPLFFSLFINDLPNTLSYCDYQLYVDDFVIFLKGKITDLEEIIYKVNIDLDNISHWAVNNGLIINASKTQAMWIGSRAFMGRINSSILPPILLDGIAVRPEESLMVSGVMFDWTLSWRAHCTWTNFTV</sequence>
<name>A0A232EDJ2_9HYME</name>
<feature type="region of interest" description="Disordered" evidence="1">
    <location>
        <begin position="1"/>
        <end position="38"/>
    </location>
</feature>
<evidence type="ECO:0000256" key="1">
    <source>
        <dbReference type="SAM" id="MobiDB-lite"/>
    </source>
</evidence>
<protein>
    <recommendedName>
        <fullName evidence="2">Reverse transcriptase domain-containing protein</fullName>
    </recommendedName>
</protein>
<dbReference type="AlphaFoldDB" id="A0A232EDJ2"/>
<feature type="domain" description="Reverse transcriptase" evidence="2">
    <location>
        <begin position="451"/>
        <end position="793"/>
    </location>
</feature>
<comment type="caution">
    <text evidence="3">The sequence shown here is derived from an EMBL/GenBank/DDBJ whole genome shotgun (WGS) entry which is preliminary data.</text>
</comment>
<dbReference type="STRING" id="543379.A0A232EDJ2"/>
<evidence type="ECO:0000259" key="2">
    <source>
        <dbReference type="PROSITE" id="PS50878"/>
    </source>
</evidence>
<dbReference type="PROSITE" id="PS50878">
    <property type="entry name" value="RT_POL"/>
    <property type="match status" value="1"/>
</dbReference>
<dbReference type="OrthoDB" id="7699669at2759"/>
<accession>A0A232EDJ2</accession>
<proteinExistence type="predicted"/>
<reference evidence="3 4" key="1">
    <citation type="journal article" date="2017" name="Curr. Biol.">
        <title>The Evolution of Venom by Co-option of Single-Copy Genes.</title>
        <authorList>
            <person name="Martinson E.O."/>
            <person name="Mrinalini"/>
            <person name="Kelkar Y.D."/>
            <person name="Chang C.H."/>
            <person name="Werren J.H."/>
        </authorList>
    </citation>
    <scope>NUCLEOTIDE SEQUENCE [LARGE SCALE GENOMIC DNA]</scope>
    <source>
        <strain evidence="3 4">Alberta</strain>
        <tissue evidence="3">Whole body</tissue>
    </source>
</reference>
<organism evidence="3 4">
    <name type="scientific">Trichomalopsis sarcophagae</name>
    <dbReference type="NCBI Taxonomy" id="543379"/>
    <lineage>
        <taxon>Eukaryota</taxon>
        <taxon>Metazoa</taxon>
        <taxon>Ecdysozoa</taxon>
        <taxon>Arthropoda</taxon>
        <taxon>Hexapoda</taxon>
        <taxon>Insecta</taxon>
        <taxon>Pterygota</taxon>
        <taxon>Neoptera</taxon>
        <taxon>Endopterygota</taxon>
        <taxon>Hymenoptera</taxon>
        <taxon>Apocrita</taxon>
        <taxon>Proctotrupomorpha</taxon>
        <taxon>Chalcidoidea</taxon>
        <taxon>Pteromalidae</taxon>
        <taxon>Pteromalinae</taxon>
        <taxon>Trichomalopsis</taxon>
    </lineage>
</organism>
<gene>
    <name evidence="3" type="ORF">TSAR_010080</name>
</gene>
<dbReference type="SUPFAM" id="SSF56219">
    <property type="entry name" value="DNase I-like"/>
    <property type="match status" value="1"/>
</dbReference>
<evidence type="ECO:0000313" key="3">
    <source>
        <dbReference type="EMBL" id="OXU16417.1"/>
    </source>
</evidence>
<dbReference type="EMBL" id="NNAY01006284">
    <property type="protein sequence ID" value="OXU16417.1"/>
    <property type="molecule type" value="Genomic_DNA"/>
</dbReference>
<dbReference type="InterPro" id="IPR000477">
    <property type="entry name" value="RT_dom"/>
</dbReference>